<dbReference type="Proteomes" id="UP001499990">
    <property type="component" value="Unassembled WGS sequence"/>
</dbReference>
<evidence type="ECO:0000313" key="1">
    <source>
        <dbReference type="EMBL" id="GAA3368154.1"/>
    </source>
</evidence>
<name>A0ABP6S511_9ACTN</name>
<comment type="caution">
    <text evidence="1">The sequence shown here is derived from an EMBL/GenBank/DDBJ whole genome shotgun (WGS) entry which is preliminary data.</text>
</comment>
<reference evidence="2" key="1">
    <citation type="journal article" date="2019" name="Int. J. Syst. Evol. Microbiol.">
        <title>The Global Catalogue of Microorganisms (GCM) 10K type strain sequencing project: providing services to taxonomists for standard genome sequencing and annotation.</title>
        <authorList>
            <consortium name="The Broad Institute Genomics Platform"/>
            <consortium name="The Broad Institute Genome Sequencing Center for Infectious Disease"/>
            <person name="Wu L."/>
            <person name="Ma J."/>
        </authorList>
    </citation>
    <scope>NUCLEOTIDE SEQUENCE [LARGE SCALE GENOMIC DNA]</scope>
    <source>
        <strain evidence="2">JCM 9651</strain>
    </source>
</reference>
<dbReference type="RefSeq" id="WP_345034280.1">
    <property type="nucleotide sequence ID" value="NZ_BAAAYL010000001.1"/>
</dbReference>
<protein>
    <submittedName>
        <fullName evidence="1">Uncharacterized protein</fullName>
    </submittedName>
</protein>
<keyword evidence="2" id="KW-1185">Reference proteome</keyword>
<organism evidence="1 2">
    <name type="scientific">Streptomyces sannanensis</name>
    <dbReference type="NCBI Taxonomy" id="285536"/>
    <lineage>
        <taxon>Bacteria</taxon>
        <taxon>Bacillati</taxon>
        <taxon>Actinomycetota</taxon>
        <taxon>Actinomycetes</taxon>
        <taxon>Kitasatosporales</taxon>
        <taxon>Streptomycetaceae</taxon>
        <taxon>Streptomyces</taxon>
    </lineage>
</organism>
<proteinExistence type="predicted"/>
<accession>A0ABP6S511</accession>
<dbReference type="EMBL" id="BAAAYL010000001">
    <property type="protein sequence ID" value="GAA3368154.1"/>
    <property type="molecule type" value="Genomic_DNA"/>
</dbReference>
<evidence type="ECO:0000313" key="2">
    <source>
        <dbReference type="Proteomes" id="UP001499990"/>
    </source>
</evidence>
<sequence>MARLRERAGDLEGAKHALLQVINTGDLSAYTVLVSLLRKRGQDRHERLCGLRADGDLEEPWW</sequence>
<gene>
    <name evidence="1" type="ORF">GCM10020367_05350</name>
</gene>